<gene>
    <name evidence="1" type="ORF">S12H4_39326</name>
</gene>
<sequence>EEGKQPFIFYRTIPTENGRNISVEVDLLTGEYGGTGKSHRTQSIQDIRARKARGCDLVFKQNCLSKISANMPDGALNEVTVKIATVIPFLVMKGMCIWDRYKEKDAYDIYFTILHYPGGINELAKIFQSFKSNKLVREGLGKIKARFKDINAPGPVWLINFEDIDDEEEKERVKRDAYERINAFLVTLGIDEFKEG</sequence>
<evidence type="ECO:0000313" key="1">
    <source>
        <dbReference type="EMBL" id="GAI99394.1"/>
    </source>
</evidence>
<accession>X1V429</accession>
<dbReference type="AlphaFoldDB" id="X1V429"/>
<feature type="non-terminal residue" evidence="1">
    <location>
        <position position="1"/>
    </location>
</feature>
<dbReference type="EMBL" id="BARW01023757">
    <property type="protein sequence ID" value="GAI99394.1"/>
    <property type="molecule type" value="Genomic_DNA"/>
</dbReference>
<protein>
    <submittedName>
        <fullName evidence="1">Uncharacterized protein</fullName>
    </submittedName>
</protein>
<proteinExistence type="predicted"/>
<comment type="caution">
    <text evidence="1">The sequence shown here is derived from an EMBL/GenBank/DDBJ whole genome shotgun (WGS) entry which is preliminary data.</text>
</comment>
<organism evidence="1">
    <name type="scientific">marine sediment metagenome</name>
    <dbReference type="NCBI Taxonomy" id="412755"/>
    <lineage>
        <taxon>unclassified sequences</taxon>
        <taxon>metagenomes</taxon>
        <taxon>ecological metagenomes</taxon>
    </lineage>
</organism>
<name>X1V429_9ZZZZ</name>
<reference evidence="1" key="1">
    <citation type="journal article" date="2014" name="Front. Microbiol.">
        <title>High frequency of phylogenetically diverse reductive dehalogenase-homologous genes in deep subseafloor sedimentary metagenomes.</title>
        <authorList>
            <person name="Kawai M."/>
            <person name="Futagami T."/>
            <person name="Toyoda A."/>
            <person name="Takaki Y."/>
            <person name="Nishi S."/>
            <person name="Hori S."/>
            <person name="Arai W."/>
            <person name="Tsubouchi T."/>
            <person name="Morono Y."/>
            <person name="Uchiyama I."/>
            <person name="Ito T."/>
            <person name="Fujiyama A."/>
            <person name="Inagaki F."/>
            <person name="Takami H."/>
        </authorList>
    </citation>
    <scope>NUCLEOTIDE SEQUENCE</scope>
    <source>
        <strain evidence="1">Expedition CK06-06</strain>
    </source>
</reference>